<dbReference type="EMBL" id="CM045763">
    <property type="protein sequence ID" value="KAI8024320.1"/>
    <property type="molecule type" value="Genomic_DNA"/>
</dbReference>
<keyword evidence="2" id="KW-1185">Reference proteome</keyword>
<organism evidence="1 2">
    <name type="scientific">Camellia lanceoleosa</name>
    <dbReference type="NCBI Taxonomy" id="1840588"/>
    <lineage>
        <taxon>Eukaryota</taxon>
        <taxon>Viridiplantae</taxon>
        <taxon>Streptophyta</taxon>
        <taxon>Embryophyta</taxon>
        <taxon>Tracheophyta</taxon>
        <taxon>Spermatophyta</taxon>
        <taxon>Magnoliopsida</taxon>
        <taxon>eudicotyledons</taxon>
        <taxon>Gunneridae</taxon>
        <taxon>Pentapetalae</taxon>
        <taxon>asterids</taxon>
        <taxon>Ericales</taxon>
        <taxon>Theaceae</taxon>
        <taxon>Camellia</taxon>
    </lineage>
</organism>
<reference evidence="1 2" key="1">
    <citation type="journal article" date="2022" name="Plant J.">
        <title>Chromosome-level genome of Camellia lanceoleosa provides a valuable resource for understanding genome evolution and self-incompatibility.</title>
        <authorList>
            <person name="Gong W."/>
            <person name="Xiao S."/>
            <person name="Wang L."/>
            <person name="Liao Z."/>
            <person name="Chang Y."/>
            <person name="Mo W."/>
            <person name="Hu G."/>
            <person name="Li W."/>
            <person name="Zhao G."/>
            <person name="Zhu H."/>
            <person name="Hu X."/>
            <person name="Ji K."/>
            <person name="Xiang X."/>
            <person name="Song Q."/>
            <person name="Yuan D."/>
            <person name="Jin S."/>
            <person name="Zhang L."/>
        </authorList>
    </citation>
    <scope>NUCLEOTIDE SEQUENCE [LARGE SCALE GENOMIC DNA]</scope>
    <source>
        <strain evidence="1">SQ_2022a</strain>
    </source>
</reference>
<proteinExistence type="predicted"/>
<comment type="caution">
    <text evidence="1">The sequence shown here is derived from an EMBL/GenBank/DDBJ whole genome shotgun (WGS) entry which is preliminary data.</text>
</comment>
<evidence type="ECO:0000313" key="2">
    <source>
        <dbReference type="Proteomes" id="UP001060215"/>
    </source>
</evidence>
<sequence>MTTKHQIEPKLEHYGSMVDFLGCSGCVKEAYDLICTMPMNPNATIWGALLSVCHTHDNMELAESAAKELIDLEPWNSGNYVMLSNVYAKRGKWDEVEKVRGLMLENRINKAPGQSMVR</sequence>
<protein>
    <submittedName>
        <fullName evidence="1">Pentatricopeptide repeat-containing protein</fullName>
    </submittedName>
</protein>
<evidence type="ECO:0000313" key="1">
    <source>
        <dbReference type="EMBL" id="KAI8024320.1"/>
    </source>
</evidence>
<accession>A0ACC0IFY3</accession>
<name>A0ACC0IFY3_9ERIC</name>
<gene>
    <name evidence="1" type="ORF">LOK49_LG03G03557</name>
</gene>
<dbReference type="Proteomes" id="UP001060215">
    <property type="component" value="Chromosome 6"/>
</dbReference>